<evidence type="ECO:0000256" key="5">
    <source>
        <dbReference type="ARBA" id="ARBA00022989"/>
    </source>
</evidence>
<name>A0A840CKB3_9RHOB</name>
<evidence type="ECO:0000256" key="3">
    <source>
        <dbReference type="ARBA" id="ARBA00022475"/>
    </source>
</evidence>
<dbReference type="EMBL" id="JACIEQ010000003">
    <property type="protein sequence ID" value="MBB4022517.1"/>
    <property type="molecule type" value="Genomic_DNA"/>
</dbReference>
<evidence type="ECO:0000256" key="6">
    <source>
        <dbReference type="ARBA" id="ARBA00023136"/>
    </source>
</evidence>
<dbReference type="InterPro" id="IPR051539">
    <property type="entry name" value="T4SS-coupling_protein"/>
</dbReference>
<dbReference type="Proteomes" id="UP000585681">
    <property type="component" value="Unassembled WGS sequence"/>
</dbReference>
<dbReference type="InterPro" id="IPR027417">
    <property type="entry name" value="P-loop_NTPase"/>
</dbReference>
<dbReference type="SUPFAM" id="SSF52540">
    <property type="entry name" value="P-loop containing nucleoside triphosphate hydrolases"/>
    <property type="match status" value="1"/>
</dbReference>
<protein>
    <submittedName>
        <fullName evidence="7">Type IV secretion system protein VirD4</fullName>
    </submittedName>
</protein>
<dbReference type="PANTHER" id="PTHR37937:SF1">
    <property type="entry name" value="CONJUGATIVE TRANSFER: DNA TRANSPORT"/>
    <property type="match status" value="1"/>
</dbReference>
<dbReference type="PANTHER" id="PTHR37937">
    <property type="entry name" value="CONJUGATIVE TRANSFER: DNA TRANSPORT"/>
    <property type="match status" value="1"/>
</dbReference>
<keyword evidence="3" id="KW-1003">Cell membrane</keyword>
<dbReference type="GO" id="GO:0005886">
    <property type="term" value="C:plasma membrane"/>
    <property type="evidence" value="ECO:0007669"/>
    <property type="project" value="UniProtKB-SubCell"/>
</dbReference>
<evidence type="ECO:0000313" key="8">
    <source>
        <dbReference type="Proteomes" id="UP000585681"/>
    </source>
</evidence>
<dbReference type="CDD" id="cd01127">
    <property type="entry name" value="TrwB_TraG_TraD_VirD4"/>
    <property type="match status" value="1"/>
</dbReference>
<dbReference type="Pfam" id="PF02534">
    <property type="entry name" value="T4SS-DNA_transf"/>
    <property type="match status" value="2"/>
</dbReference>
<comment type="similarity">
    <text evidence="2">Belongs to the VirD4/TraG family.</text>
</comment>
<reference evidence="7" key="1">
    <citation type="submission" date="2020-08" db="EMBL/GenBank/DDBJ databases">
        <title>Genomic Encyclopedia of Type Strains, Phase IV (KMG-IV): sequencing the most valuable type-strain genomes for metagenomic binning, comparative biology and taxonomic classification.</title>
        <authorList>
            <person name="Goeker M."/>
        </authorList>
    </citation>
    <scope>NUCLEOTIDE SEQUENCE [LARGE SCALE GENOMIC DNA]</scope>
    <source>
        <strain evidence="7">DSM 105040</strain>
    </source>
</reference>
<sequence>MVFDNETNRFGSAAWATGQEIKNAGLLGSDGMQIGYLGQTPLMLNTDAPRLTVAGAGSGKMRDILSMAVARAAGERNFILDPRGEIAAVTMVNFAMAGSHVYCWNPTGLHDLPQHAMQPLDILRLNSPHFHADCKFILESLIPISGSSSGKYFELRAREWGEAFVKMLVERDGEVSFPSLYRTINAIESNNGEWPDILECMLGSSMESVRRSAGEMLAKQQDSAREFGSIVGELYAYLNFLDDPMLQAALERPRASLSATCNSSRAATWFINVPIEYVSIWAPVLRTMFTVQMLYKSRAPSAPPVNMIVDEAGQLGSFDALLRAFTFGRGAGVRAWALFQDAGQITRNFGPTGLQGFMGSATMRQFFGVRDYETARLVSVMLGQQTLEYDDGLRQAQARQAKQQAAMSVLGGGDPIAAMQNMKLQAFAETHRTKQARSLMTPDEILAMPEDRQILFVSGKSLSPILGHKYAYYSRREFAARFLPNPYHPPLDCVSIPRRWGPSRAKVVKEPVPRKFADFPQYDSGTWSFVKGYQP</sequence>
<evidence type="ECO:0000256" key="1">
    <source>
        <dbReference type="ARBA" id="ARBA00004651"/>
    </source>
</evidence>
<keyword evidence="4" id="KW-0812">Transmembrane</keyword>
<keyword evidence="8" id="KW-1185">Reference proteome</keyword>
<evidence type="ECO:0000256" key="2">
    <source>
        <dbReference type="ARBA" id="ARBA00008806"/>
    </source>
</evidence>
<accession>A0A840CKB3</accession>
<comment type="subcellular location">
    <subcellularLocation>
        <location evidence="1">Cell membrane</location>
        <topology evidence="1">Multi-pass membrane protein</topology>
    </subcellularLocation>
</comment>
<comment type="caution">
    <text evidence="7">The sequence shown here is derived from an EMBL/GenBank/DDBJ whole genome shotgun (WGS) entry which is preliminary data.</text>
</comment>
<evidence type="ECO:0000313" key="7">
    <source>
        <dbReference type="EMBL" id="MBB4022517.1"/>
    </source>
</evidence>
<dbReference type="Gene3D" id="3.40.50.300">
    <property type="entry name" value="P-loop containing nucleotide triphosphate hydrolases"/>
    <property type="match status" value="1"/>
</dbReference>
<gene>
    <name evidence="7" type="ORF">GGR17_002336</name>
</gene>
<proteinExistence type="inferred from homology"/>
<dbReference type="AlphaFoldDB" id="A0A840CKB3"/>
<evidence type="ECO:0000256" key="4">
    <source>
        <dbReference type="ARBA" id="ARBA00022692"/>
    </source>
</evidence>
<keyword evidence="5" id="KW-1133">Transmembrane helix</keyword>
<dbReference type="InterPro" id="IPR003688">
    <property type="entry name" value="TraG/VirD4"/>
</dbReference>
<keyword evidence="6" id="KW-0472">Membrane</keyword>
<organism evidence="7 8">
    <name type="scientific">Actibacterium naphthalenivorans</name>
    <dbReference type="NCBI Taxonomy" id="1614693"/>
    <lineage>
        <taxon>Bacteria</taxon>
        <taxon>Pseudomonadati</taxon>
        <taxon>Pseudomonadota</taxon>
        <taxon>Alphaproteobacteria</taxon>
        <taxon>Rhodobacterales</taxon>
        <taxon>Roseobacteraceae</taxon>
        <taxon>Actibacterium</taxon>
    </lineage>
</organism>
<dbReference type="RefSeq" id="WP_054539720.1">
    <property type="nucleotide sequence ID" value="NZ_JACIEQ010000003.1"/>
</dbReference>